<accession>A0AAW5AQY6</accession>
<sequence length="104" mass="11776">MVKVVWVGRMALHGHCRSPIMGQPDSNKGSYQKCQFLIVTLLAACHMGFVRCPYSNAVLKVWGEAIQRTWTKPPLITENILQSKRRRIVKQVWVGSEAVARLTV</sequence>
<comment type="caution">
    <text evidence="1">The sequence shown here is derived from an EMBL/GenBank/DDBJ whole genome shotgun (WGS) entry which is preliminary data.</text>
</comment>
<reference evidence="1" key="1">
    <citation type="submission" date="2022-01" db="EMBL/GenBank/DDBJ databases">
        <authorList>
            <person name="Mingchao X."/>
        </authorList>
    </citation>
    <scope>NUCLEOTIDE SEQUENCE</scope>
    <source>
        <strain evidence="1">Bv4372</strain>
    </source>
</reference>
<dbReference type="Proteomes" id="UP001201179">
    <property type="component" value="Unassembled WGS sequence"/>
</dbReference>
<dbReference type="RefSeq" id="WP_224204806.1">
    <property type="nucleotide sequence ID" value="NZ_BAABZK010000002.1"/>
</dbReference>
<dbReference type="AlphaFoldDB" id="A0AAW5AQY6"/>
<gene>
    <name evidence="1" type="ORF">L4X52_06920</name>
</gene>
<name>A0AAW5AQY6_PHOVU</name>
<evidence type="ECO:0000313" key="2">
    <source>
        <dbReference type="Proteomes" id="UP001201179"/>
    </source>
</evidence>
<proteinExistence type="predicted"/>
<evidence type="ECO:0000313" key="1">
    <source>
        <dbReference type="EMBL" id="MCG0339720.1"/>
    </source>
</evidence>
<protein>
    <recommendedName>
        <fullName evidence="3">Secreted protein</fullName>
    </recommendedName>
</protein>
<organism evidence="1 2">
    <name type="scientific">Phocaeicola vulgatus</name>
    <name type="common">Bacteroides vulgatus</name>
    <dbReference type="NCBI Taxonomy" id="821"/>
    <lineage>
        <taxon>Bacteria</taxon>
        <taxon>Pseudomonadati</taxon>
        <taxon>Bacteroidota</taxon>
        <taxon>Bacteroidia</taxon>
        <taxon>Bacteroidales</taxon>
        <taxon>Bacteroidaceae</taxon>
        <taxon>Phocaeicola</taxon>
    </lineage>
</organism>
<dbReference type="GeneID" id="78336288"/>
<evidence type="ECO:0008006" key="3">
    <source>
        <dbReference type="Google" id="ProtNLM"/>
    </source>
</evidence>
<dbReference type="EMBL" id="JAKKWZ010000009">
    <property type="protein sequence ID" value="MCG0339720.1"/>
    <property type="molecule type" value="Genomic_DNA"/>
</dbReference>